<evidence type="ECO:0000256" key="1">
    <source>
        <dbReference type="ARBA" id="ARBA00022505"/>
    </source>
</evidence>
<dbReference type="KEGG" id="led:BBK82_41505"/>
<dbReference type="OrthoDB" id="135295at2"/>
<dbReference type="PANTHER" id="PTHR11908">
    <property type="entry name" value="XANTHINE DEHYDROGENASE"/>
    <property type="match status" value="1"/>
</dbReference>
<dbReference type="InterPro" id="IPR037165">
    <property type="entry name" value="AldOxase/xan_DH_Mopterin-bd_sf"/>
</dbReference>
<dbReference type="InterPro" id="IPR046867">
    <property type="entry name" value="AldOxase/xan_DH_MoCoBD2"/>
</dbReference>
<feature type="domain" description="Aldehyde oxidase/xanthine dehydrogenase a/b hammerhead" evidence="3">
    <location>
        <begin position="19"/>
        <end position="126"/>
    </location>
</feature>
<dbReference type="PANTHER" id="PTHR11908:SF132">
    <property type="entry name" value="ALDEHYDE OXIDASE 1-RELATED"/>
    <property type="match status" value="1"/>
</dbReference>
<organism evidence="4 5">
    <name type="scientific">Lentzea guizhouensis</name>
    <dbReference type="NCBI Taxonomy" id="1586287"/>
    <lineage>
        <taxon>Bacteria</taxon>
        <taxon>Bacillati</taxon>
        <taxon>Actinomycetota</taxon>
        <taxon>Actinomycetes</taxon>
        <taxon>Pseudonocardiales</taxon>
        <taxon>Pseudonocardiaceae</taxon>
        <taxon>Lentzea</taxon>
    </lineage>
</organism>
<dbReference type="EMBL" id="CP016793">
    <property type="protein sequence ID" value="ANZ41476.1"/>
    <property type="molecule type" value="Genomic_DNA"/>
</dbReference>
<dbReference type="STRING" id="1586287.BBK82_41505"/>
<dbReference type="Gene3D" id="3.30.365.10">
    <property type="entry name" value="Aldehyde oxidase/xanthine dehydrogenase, molybdopterin binding domain"/>
    <property type="match status" value="4"/>
</dbReference>
<dbReference type="RefSeq" id="WP_065919811.1">
    <property type="nucleotide sequence ID" value="NZ_CP016793.1"/>
</dbReference>
<dbReference type="SMART" id="SM01008">
    <property type="entry name" value="Ald_Xan_dh_C"/>
    <property type="match status" value="1"/>
</dbReference>
<gene>
    <name evidence="4" type="ORF">BBK82_41505</name>
</gene>
<dbReference type="Pfam" id="PF20256">
    <property type="entry name" value="MoCoBD_2"/>
    <property type="match status" value="1"/>
</dbReference>
<evidence type="ECO:0000313" key="4">
    <source>
        <dbReference type="EMBL" id="ANZ41476.1"/>
    </source>
</evidence>
<protein>
    <submittedName>
        <fullName evidence="4">Carbon monoxide dehydrogenase</fullName>
    </submittedName>
</protein>
<dbReference type="Pfam" id="PF01315">
    <property type="entry name" value="Ald_Xan_dh_C"/>
    <property type="match status" value="1"/>
</dbReference>
<dbReference type="InterPro" id="IPR008274">
    <property type="entry name" value="AldOxase/xan_DH_MoCoBD1"/>
</dbReference>
<dbReference type="Pfam" id="PF02738">
    <property type="entry name" value="MoCoBD_1"/>
    <property type="match status" value="1"/>
</dbReference>
<dbReference type="Gene3D" id="3.90.1170.50">
    <property type="entry name" value="Aldehyde oxidase/xanthine dehydrogenase, a/b hammerhead"/>
    <property type="match status" value="1"/>
</dbReference>
<evidence type="ECO:0000313" key="5">
    <source>
        <dbReference type="Proteomes" id="UP000093053"/>
    </source>
</evidence>
<sequence>MTELVGRAVARVDGRAKVTGAAKYAADEHVPGVLQAFLVLSTVARGEVVGIDASAALAHPGVIAVLTHRDLPPLTVPSFPYFKRFLPMQGTAVHHVGQPVAIVLATTVEQAQEGAALVSVDYRAEQPRVVIEDAREPSYLPPPFRNLPNEIRRGDADTALAQAAVRLEARYSSPTRHHNPIEPHTTTAQWDGDRLTLHESAQGVLATRTVVSAAFGLPPEAVRVVAPYLGGGFGAKGPVWPHTILTAAAARVVRRPVRLVLSRAQMFTLNGHRAEYRQHLRIGATREGRLTSISETSTAQLSATEESIFNRSDSTVELYACPNLHVRYEGVRLDVATSSYMRSPETTSHFGLETALDELSWQLGLDPLELRRRNHAEFSQATGERLTGKHLLDCYAMAADRFGWAHRKPKTGATKDGDEYVGWGMATETHTFNAMPSTASVTIGTDGKALAQLATQDIGTGTYTVISQIVADALGVPIGDVRAQIGDTALPPAGLSAASATIASISGSLDQAARAARAAVVDLAVADPRSALFGAAASEVETSNGHLVHVRDRQRRDSYSAVVARAGQPVQKSATVLNKAGHSYGVVFVEARVHARLGSVRVTRVVTAHDFGRVMNRRTARGQVLGGITWGIGHALMEHTVFDRTTGRVVNPNLSTYLMPVNADAPTHVETLFVDKPDPASTAMGARGFGETPITGVPAAIGNAIYHATGRRVRDLPITQDKLL</sequence>
<dbReference type="InterPro" id="IPR036856">
    <property type="entry name" value="Ald_Oxase/Xan_DH_a/b_sf"/>
</dbReference>
<keyword evidence="2" id="KW-0560">Oxidoreductase</keyword>
<evidence type="ECO:0000259" key="3">
    <source>
        <dbReference type="SMART" id="SM01008"/>
    </source>
</evidence>
<evidence type="ECO:0000256" key="2">
    <source>
        <dbReference type="ARBA" id="ARBA00023002"/>
    </source>
</evidence>
<dbReference type="InterPro" id="IPR016208">
    <property type="entry name" value="Ald_Oxase/xanthine_DH-like"/>
</dbReference>
<keyword evidence="1" id="KW-0500">Molybdenum</keyword>
<dbReference type="InterPro" id="IPR000674">
    <property type="entry name" value="Ald_Oxase/Xan_DH_a/b"/>
</dbReference>
<dbReference type="AlphaFoldDB" id="A0A1B2HUQ5"/>
<reference evidence="4 5" key="1">
    <citation type="submission" date="2016-07" db="EMBL/GenBank/DDBJ databases">
        <title>Complete genome sequence of the Lentzea guizhouensis DHS C013.</title>
        <authorList>
            <person name="Cao C."/>
        </authorList>
    </citation>
    <scope>NUCLEOTIDE SEQUENCE [LARGE SCALE GENOMIC DNA]</scope>
    <source>
        <strain evidence="4 5">DHS C013</strain>
    </source>
</reference>
<dbReference type="SUPFAM" id="SSF54665">
    <property type="entry name" value="CO dehydrogenase molybdoprotein N-domain-like"/>
    <property type="match status" value="1"/>
</dbReference>
<dbReference type="GO" id="GO:0005506">
    <property type="term" value="F:iron ion binding"/>
    <property type="evidence" value="ECO:0007669"/>
    <property type="project" value="InterPro"/>
</dbReference>
<name>A0A1B2HUQ5_9PSEU</name>
<dbReference type="Proteomes" id="UP000093053">
    <property type="component" value="Chromosome"/>
</dbReference>
<proteinExistence type="predicted"/>
<accession>A0A1B2HUQ5</accession>
<dbReference type="GO" id="GO:0016491">
    <property type="term" value="F:oxidoreductase activity"/>
    <property type="evidence" value="ECO:0007669"/>
    <property type="project" value="UniProtKB-KW"/>
</dbReference>
<dbReference type="SUPFAM" id="SSF56003">
    <property type="entry name" value="Molybdenum cofactor-binding domain"/>
    <property type="match status" value="1"/>
</dbReference>
<keyword evidence="5" id="KW-1185">Reference proteome</keyword>